<name>A0AA39FGY5_MICHY</name>
<evidence type="ECO:0000313" key="1">
    <source>
        <dbReference type="EMBL" id="KAK0169144.1"/>
    </source>
</evidence>
<reference evidence="1" key="1">
    <citation type="journal article" date="2023" name="bioRxiv">
        <title>Scaffold-level genome assemblies of two parasitoid biocontrol wasps reveal the parthenogenesis mechanism and an associated novel virus.</title>
        <authorList>
            <person name="Inwood S."/>
            <person name="Skelly J."/>
            <person name="Guhlin J."/>
            <person name="Harrop T."/>
            <person name="Goldson S."/>
            <person name="Dearden P."/>
        </authorList>
    </citation>
    <scope>NUCLEOTIDE SEQUENCE</scope>
    <source>
        <strain evidence="1">Lincoln</strain>
        <tissue evidence="1">Whole body</tissue>
    </source>
</reference>
<dbReference type="Proteomes" id="UP001168972">
    <property type="component" value="Unassembled WGS sequence"/>
</dbReference>
<accession>A0AA39FGY5</accession>
<organism evidence="1 2">
    <name type="scientific">Microctonus hyperodae</name>
    <name type="common">Parasitoid wasp</name>
    <dbReference type="NCBI Taxonomy" id="165561"/>
    <lineage>
        <taxon>Eukaryota</taxon>
        <taxon>Metazoa</taxon>
        <taxon>Ecdysozoa</taxon>
        <taxon>Arthropoda</taxon>
        <taxon>Hexapoda</taxon>
        <taxon>Insecta</taxon>
        <taxon>Pterygota</taxon>
        <taxon>Neoptera</taxon>
        <taxon>Endopterygota</taxon>
        <taxon>Hymenoptera</taxon>
        <taxon>Apocrita</taxon>
        <taxon>Ichneumonoidea</taxon>
        <taxon>Braconidae</taxon>
        <taxon>Euphorinae</taxon>
        <taxon>Microctonus</taxon>
    </lineage>
</organism>
<reference evidence="1" key="2">
    <citation type="submission" date="2023-03" db="EMBL/GenBank/DDBJ databases">
        <authorList>
            <person name="Inwood S.N."/>
            <person name="Skelly J.G."/>
            <person name="Guhlin J."/>
            <person name="Harrop T.W.R."/>
            <person name="Goldson S.G."/>
            <person name="Dearden P.K."/>
        </authorList>
    </citation>
    <scope>NUCLEOTIDE SEQUENCE</scope>
    <source>
        <strain evidence="1">Lincoln</strain>
        <tissue evidence="1">Whole body</tissue>
    </source>
</reference>
<sequence>MVLRGFRNRFQSRQKRWRNLLQESFWEGGKEYSEQQSERRKTMAMVQLLVVLLMRTLMMTIATGDFRHISYEDLVEKSSLFHDDGVTTYSQLLFDVARQQVVVGAR</sequence>
<dbReference type="EMBL" id="JAQQBR010001831">
    <property type="protein sequence ID" value="KAK0169144.1"/>
    <property type="molecule type" value="Genomic_DNA"/>
</dbReference>
<dbReference type="AlphaFoldDB" id="A0AA39FGY5"/>
<proteinExistence type="predicted"/>
<evidence type="ECO:0000313" key="2">
    <source>
        <dbReference type="Proteomes" id="UP001168972"/>
    </source>
</evidence>
<comment type="caution">
    <text evidence="1">The sequence shown here is derived from an EMBL/GenBank/DDBJ whole genome shotgun (WGS) entry which is preliminary data.</text>
</comment>
<protein>
    <submittedName>
        <fullName evidence="1">Uncharacterized protein</fullName>
    </submittedName>
</protein>
<gene>
    <name evidence="1" type="ORF">PV327_002890</name>
</gene>
<keyword evidence="2" id="KW-1185">Reference proteome</keyword>